<proteinExistence type="inferred from homology"/>
<evidence type="ECO:0000256" key="2">
    <source>
        <dbReference type="ARBA" id="ARBA00022448"/>
    </source>
</evidence>
<evidence type="ECO:0000256" key="4">
    <source>
        <dbReference type="ARBA" id="ARBA00022741"/>
    </source>
</evidence>
<dbReference type="RefSeq" id="WP_174582245.1">
    <property type="nucleotide sequence ID" value="NZ_CAJNOB010000034.1"/>
</dbReference>
<dbReference type="Pfam" id="PF00005">
    <property type="entry name" value="ABC_tran"/>
    <property type="match status" value="1"/>
</dbReference>
<dbReference type="GO" id="GO:0016887">
    <property type="term" value="F:ATP hydrolysis activity"/>
    <property type="evidence" value="ECO:0007669"/>
    <property type="project" value="InterPro"/>
</dbReference>
<dbReference type="PANTHER" id="PTHR42711:SF5">
    <property type="entry name" value="ABC TRANSPORTER ATP-BINDING PROTEIN NATA"/>
    <property type="match status" value="1"/>
</dbReference>
<dbReference type="SUPFAM" id="SSF52540">
    <property type="entry name" value="P-loop containing nucleoside triphosphate hydrolases"/>
    <property type="match status" value="1"/>
</dbReference>
<evidence type="ECO:0000313" key="8">
    <source>
        <dbReference type="Proteomes" id="UP000663859"/>
    </source>
</evidence>
<name>A0A8J2FWV2_9BACT</name>
<organism evidence="7 8">
    <name type="scientific">Candidatus Methylacidithermus pantelleriae</name>
    <dbReference type="NCBI Taxonomy" id="2744239"/>
    <lineage>
        <taxon>Bacteria</taxon>
        <taxon>Pseudomonadati</taxon>
        <taxon>Verrucomicrobiota</taxon>
        <taxon>Methylacidiphilae</taxon>
        <taxon>Methylacidiphilales</taxon>
        <taxon>Methylacidiphilaceae</taxon>
        <taxon>Candidatus Methylacidithermus</taxon>
    </lineage>
</organism>
<evidence type="ECO:0000256" key="5">
    <source>
        <dbReference type="ARBA" id="ARBA00022840"/>
    </source>
</evidence>
<dbReference type="InterPro" id="IPR027417">
    <property type="entry name" value="P-loop_NTPase"/>
</dbReference>
<dbReference type="PROSITE" id="PS50893">
    <property type="entry name" value="ABC_TRANSPORTER_2"/>
    <property type="match status" value="1"/>
</dbReference>
<comment type="similarity">
    <text evidence="1">Belongs to the ABC transporter superfamily.</text>
</comment>
<keyword evidence="3" id="KW-0536">Nodulation</keyword>
<accession>A0A8J2FWV2</accession>
<evidence type="ECO:0000313" key="7">
    <source>
        <dbReference type="EMBL" id="CAF0701164.1"/>
    </source>
</evidence>
<evidence type="ECO:0000259" key="6">
    <source>
        <dbReference type="PROSITE" id="PS50893"/>
    </source>
</evidence>
<protein>
    <submittedName>
        <fullName evidence="7">ABC transporter ATP-binding protein YbhF</fullName>
    </submittedName>
</protein>
<dbReference type="InterPro" id="IPR003593">
    <property type="entry name" value="AAA+_ATPase"/>
</dbReference>
<dbReference type="PROSITE" id="PS00211">
    <property type="entry name" value="ABC_TRANSPORTER_1"/>
    <property type="match status" value="1"/>
</dbReference>
<evidence type="ECO:0000256" key="1">
    <source>
        <dbReference type="ARBA" id="ARBA00005417"/>
    </source>
</evidence>
<gene>
    <name evidence="7" type="primary">ybhF</name>
    <name evidence="7" type="ORF">MPNT_40170</name>
</gene>
<keyword evidence="5 7" id="KW-0067">ATP-binding</keyword>
<dbReference type="PANTHER" id="PTHR42711">
    <property type="entry name" value="ABC TRANSPORTER ATP-BINDING PROTEIN"/>
    <property type="match status" value="1"/>
</dbReference>
<keyword evidence="8" id="KW-1185">Reference proteome</keyword>
<keyword evidence="2" id="KW-0813">Transport</keyword>
<dbReference type="GO" id="GO:0005524">
    <property type="term" value="F:ATP binding"/>
    <property type="evidence" value="ECO:0007669"/>
    <property type="project" value="UniProtKB-KW"/>
</dbReference>
<dbReference type="Proteomes" id="UP000663859">
    <property type="component" value="Unassembled WGS sequence"/>
</dbReference>
<dbReference type="Gene3D" id="3.40.50.300">
    <property type="entry name" value="P-loop containing nucleotide triphosphate hydrolases"/>
    <property type="match status" value="1"/>
</dbReference>
<dbReference type="SMART" id="SM00382">
    <property type="entry name" value="AAA"/>
    <property type="match status" value="1"/>
</dbReference>
<keyword evidence="4" id="KW-0547">Nucleotide-binding</keyword>
<feature type="domain" description="ABC transporter" evidence="6">
    <location>
        <begin position="6"/>
        <end position="235"/>
    </location>
</feature>
<evidence type="ECO:0000256" key="3">
    <source>
        <dbReference type="ARBA" id="ARBA00022458"/>
    </source>
</evidence>
<sequence>MQEPVVEVEALGKRFGPTVAVEDLTFRVWEGETVGLLGPNGAGKTTVIHMLLGLTLPSCGTIRVFGLPMNGHRVQILQRSNFVSAYTNLPTNLRVLENLRIFALLYGLRRAERKIWELLELVEIPHLARKVTGVLSSGEMTRVNLCKALLNDPELLLLDEPTAGLDPDIADKVRRLLQRLQKERRITMIYTSHNMREIEELCDRVLFLYRGRLLTEGPPKEVAVRFGRKSLEEFFISLAREGKSAVEPPRSASP</sequence>
<dbReference type="InterPro" id="IPR017871">
    <property type="entry name" value="ABC_transporter-like_CS"/>
</dbReference>
<comment type="caution">
    <text evidence="7">The sequence shown here is derived from an EMBL/GenBank/DDBJ whole genome shotgun (WGS) entry which is preliminary data.</text>
</comment>
<dbReference type="InterPro" id="IPR003439">
    <property type="entry name" value="ABC_transporter-like_ATP-bd"/>
</dbReference>
<dbReference type="EMBL" id="CAJNOB010000034">
    <property type="protein sequence ID" value="CAF0701164.1"/>
    <property type="molecule type" value="Genomic_DNA"/>
</dbReference>
<dbReference type="AlphaFoldDB" id="A0A8J2FWV2"/>
<reference evidence="7" key="1">
    <citation type="submission" date="2021-02" db="EMBL/GenBank/DDBJ databases">
        <authorList>
            <person name="Cremers G."/>
            <person name="Picone N."/>
        </authorList>
    </citation>
    <scope>NUCLEOTIDE SEQUENCE</scope>
    <source>
        <strain evidence="7">PQ17</strain>
    </source>
</reference>
<dbReference type="InterPro" id="IPR050763">
    <property type="entry name" value="ABC_transporter_ATP-binding"/>
</dbReference>